<dbReference type="OrthoDB" id="9181438at2"/>
<accession>A0A6S6XNF2</accession>
<dbReference type="RefSeq" id="WP_145771410.1">
    <property type="nucleotide sequence ID" value="NZ_NCXS01000014.1"/>
</dbReference>
<evidence type="ECO:0000313" key="2">
    <source>
        <dbReference type="Proteomes" id="UP000515733"/>
    </source>
</evidence>
<dbReference type="AlphaFoldDB" id="A0A6S6XNF2"/>
<dbReference type="Proteomes" id="UP000515733">
    <property type="component" value="Chromosome"/>
</dbReference>
<dbReference type="EMBL" id="LR778301">
    <property type="protein sequence ID" value="CAB1367461.1"/>
    <property type="molecule type" value="Genomic_DNA"/>
</dbReference>
<name>A0A6S6XNF2_9PROT</name>
<organism evidence="1 2">
    <name type="scientific">Denitratisoma oestradiolicum</name>
    <dbReference type="NCBI Taxonomy" id="311182"/>
    <lineage>
        <taxon>Bacteria</taxon>
        <taxon>Pseudomonadati</taxon>
        <taxon>Pseudomonadota</taxon>
        <taxon>Betaproteobacteria</taxon>
        <taxon>Nitrosomonadales</taxon>
        <taxon>Sterolibacteriaceae</taxon>
        <taxon>Denitratisoma</taxon>
    </lineage>
</organism>
<protein>
    <submittedName>
        <fullName evidence="1">Uncharacterized protein</fullName>
    </submittedName>
</protein>
<keyword evidence="2" id="KW-1185">Reference proteome</keyword>
<sequence length="169" mass="17583">MTIRPACLSLTLAAVLTLPPTHAAGPAKDRPVVPSPYENKPVPAGSTVWYCAYGGGASISCRLGDAGSPDAQRFTQAVSARLPQAVHEILNAPAALADDVVWIPLLTVPLDMELVGELAEAVMCGAKPMCGVIFGESPTRLSELVMQYETTRLSGIAAGASLSVASLYY</sequence>
<gene>
    <name evidence="1" type="ORF">DENOEST_0289</name>
</gene>
<dbReference type="KEGG" id="doe:DENOEST_0289"/>
<reference evidence="1 2" key="1">
    <citation type="submission" date="2020-03" db="EMBL/GenBank/DDBJ databases">
        <authorList>
            <consortium name="Genoscope - CEA"/>
            <person name="William W."/>
        </authorList>
    </citation>
    <scope>NUCLEOTIDE SEQUENCE [LARGE SCALE GENOMIC DNA]</scope>
    <source>
        <strain evidence="2">DSM 16959</strain>
    </source>
</reference>
<proteinExistence type="predicted"/>
<evidence type="ECO:0000313" key="1">
    <source>
        <dbReference type="EMBL" id="CAB1367461.1"/>
    </source>
</evidence>